<keyword evidence="5 7" id="KW-0689">Ribosomal protein</keyword>
<dbReference type="AlphaFoldDB" id="A0A7J3UXQ0"/>
<evidence type="ECO:0000259" key="10">
    <source>
        <dbReference type="Pfam" id="PF00673"/>
    </source>
</evidence>
<comment type="similarity">
    <text evidence="1 7 8">Belongs to the universal ribosomal protein uL5 family.</text>
</comment>
<dbReference type="PANTHER" id="PTHR11994">
    <property type="entry name" value="60S RIBOSOMAL PROTEIN L11-RELATED"/>
    <property type="match status" value="1"/>
</dbReference>
<evidence type="ECO:0000256" key="5">
    <source>
        <dbReference type="ARBA" id="ARBA00022980"/>
    </source>
</evidence>
<dbReference type="InterPro" id="IPR031310">
    <property type="entry name" value="Ribosomal_uL5_N"/>
</dbReference>
<name>A0A7J3UXQ0_9CREN</name>
<gene>
    <name evidence="7" type="primary">rpl5</name>
    <name evidence="11" type="ORF">ENL91_00180</name>
</gene>
<organism evidence="11">
    <name type="scientific">Candidatus Methanosuratincola petrocarbonis</name>
    <name type="common">ex Vanwonterghem et al. 2016</name>
    <dbReference type="NCBI Taxonomy" id="1867261"/>
    <lineage>
        <taxon>Archaea</taxon>
        <taxon>Thermoproteota</taxon>
        <taxon>Methanosuratincolia</taxon>
        <taxon>Candidatus Methanomethylicales</taxon>
        <taxon>Candidatus Methanomethylicaceae</taxon>
        <taxon>Candidatus Methanosuratincola (ex Vanwonterghem et al. 2016)</taxon>
    </lineage>
</organism>
<dbReference type="EMBL" id="DRVT01000003">
    <property type="protein sequence ID" value="HHI48572.1"/>
    <property type="molecule type" value="Genomic_DNA"/>
</dbReference>
<dbReference type="Pfam" id="PF00673">
    <property type="entry name" value="Ribosomal_L5_C"/>
    <property type="match status" value="1"/>
</dbReference>
<dbReference type="GO" id="GO:1990904">
    <property type="term" value="C:ribonucleoprotein complex"/>
    <property type="evidence" value="ECO:0007669"/>
    <property type="project" value="UniProtKB-KW"/>
</dbReference>
<evidence type="ECO:0000256" key="1">
    <source>
        <dbReference type="ARBA" id="ARBA00008553"/>
    </source>
</evidence>
<evidence type="ECO:0000256" key="3">
    <source>
        <dbReference type="ARBA" id="ARBA00022730"/>
    </source>
</evidence>
<proteinExistence type="inferred from homology"/>
<feature type="domain" description="Large ribosomal subunit protein uL5 N-terminal" evidence="9">
    <location>
        <begin position="20"/>
        <end position="73"/>
    </location>
</feature>
<accession>A0A7J3UXQ0</accession>
<dbReference type="FunFam" id="3.30.1440.10:FF:000002">
    <property type="entry name" value="60S ribosomal protein L11"/>
    <property type="match status" value="1"/>
</dbReference>
<dbReference type="PIRSF" id="PIRSF002161">
    <property type="entry name" value="Ribosomal_L5"/>
    <property type="match status" value="1"/>
</dbReference>
<dbReference type="Gene3D" id="3.30.1440.10">
    <property type="match status" value="1"/>
</dbReference>
<keyword evidence="6 7" id="KW-0687">Ribonucleoprotein</keyword>
<dbReference type="NCBIfam" id="NF003258">
    <property type="entry name" value="PRK04219.1"/>
    <property type="match status" value="1"/>
</dbReference>
<dbReference type="InterPro" id="IPR002132">
    <property type="entry name" value="Ribosomal_uL5"/>
</dbReference>
<dbReference type="GO" id="GO:0000049">
    <property type="term" value="F:tRNA binding"/>
    <property type="evidence" value="ECO:0007669"/>
    <property type="project" value="UniProtKB-UniRule"/>
</dbReference>
<evidence type="ECO:0000259" key="9">
    <source>
        <dbReference type="Pfam" id="PF00281"/>
    </source>
</evidence>
<reference evidence="11" key="1">
    <citation type="journal article" date="2020" name="mSystems">
        <title>Genome- and Community-Level Interaction Insights into Carbon Utilization and Element Cycling Functions of Hydrothermarchaeota in Hydrothermal Sediment.</title>
        <authorList>
            <person name="Zhou Z."/>
            <person name="Liu Y."/>
            <person name="Xu W."/>
            <person name="Pan J."/>
            <person name="Luo Z.H."/>
            <person name="Li M."/>
        </authorList>
    </citation>
    <scope>NUCLEOTIDE SEQUENCE [LARGE SCALE GENOMIC DNA]</scope>
    <source>
        <strain evidence="11">SpSt-1038</strain>
    </source>
</reference>
<dbReference type="GO" id="GO:0005840">
    <property type="term" value="C:ribosome"/>
    <property type="evidence" value="ECO:0007669"/>
    <property type="project" value="UniProtKB-KW"/>
</dbReference>
<comment type="caution">
    <text evidence="11">The sequence shown here is derived from an EMBL/GenBank/DDBJ whole genome shotgun (WGS) entry which is preliminary data.</text>
</comment>
<dbReference type="HAMAP" id="MF_01333_A">
    <property type="entry name" value="Ribosomal_uL5_A"/>
    <property type="match status" value="1"/>
</dbReference>
<keyword evidence="3 7" id="KW-0699">rRNA-binding</keyword>
<evidence type="ECO:0000256" key="8">
    <source>
        <dbReference type="RuleBase" id="RU003930"/>
    </source>
</evidence>
<protein>
    <recommendedName>
        <fullName evidence="7">Large ribosomal subunit protein uL5</fullName>
    </recommendedName>
</protein>
<dbReference type="InterPro" id="IPR022804">
    <property type="entry name" value="Ribosomal_uL5_arc"/>
</dbReference>
<comment type="subunit">
    <text evidence="7">Part of the 50S ribosomal subunit; contacts the 5S rRNA and probably tRNA. Forms a bridge to the 30S subunit in the 70S ribosome.</text>
</comment>
<evidence type="ECO:0000256" key="4">
    <source>
        <dbReference type="ARBA" id="ARBA00022884"/>
    </source>
</evidence>
<keyword evidence="2 7" id="KW-0820">tRNA-binding</keyword>
<dbReference type="InterPro" id="IPR031309">
    <property type="entry name" value="Ribosomal_uL5_C"/>
</dbReference>
<evidence type="ECO:0000313" key="11">
    <source>
        <dbReference type="EMBL" id="HHI48572.1"/>
    </source>
</evidence>
<sequence length="189" mass="20966">MERWHRLSEGAAAATSGELNPMCEIRLGKVVVNMGLGEGGEKLEKAMTVLKSITGAKPCPRKAKKSVRDFGVRKGENIGCVVTLRGSQAEDFLKRAFESLKNKIKESCFDNYGNISFGIKEHINLPGTKYDPTLGIFGMNVCIVLERPGYRVARRKMRPGTIGAGHRVSRDEAMDYMKRRFGINIETEA</sequence>
<comment type="function">
    <text evidence="7">This is 1 of the proteins that bind and probably mediate the attachment of the 5S RNA into the large ribosomal subunit, where it forms part of the central protuberance. In the 70S ribosome it contacts protein S13 of the 30S subunit (bridge B1b), connecting the 2 subunits; this bridge is implicated in subunit movement. May contact the P site tRNA; the 5S rRNA and some of its associated proteins might help stabilize positioning of ribosome-bound tRNAs.</text>
</comment>
<keyword evidence="4 7" id="KW-0694">RNA-binding</keyword>
<dbReference type="Pfam" id="PF00281">
    <property type="entry name" value="Ribosomal_L5"/>
    <property type="match status" value="1"/>
</dbReference>
<evidence type="ECO:0000256" key="2">
    <source>
        <dbReference type="ARBA" id="ARBA00022555"/>
    </source>
</evidence>
<evidence type="ECO:0000256" key="7">
    <source>
        <dbReference type="HAMAP-Rule" id="MF_01333"/>
    </source>
</evidence>
<feature type="domain" description="Large ribosomal subunit protein uL5 C-terminal" evidence="10">
    <location>
        <begin position="77"/>
        <end position="154"/>
    </location>
</feature>
<dbReference type="GO" id="GO:0006412">
    <property type="term" value="P:translation"/>
    <property type="evidence" value="ECO:0007669"/>
    <property type="project" value="UniProtKB-UniRule"/>
</dbReference>
<dbReference type="GO" id="GO:0003735">
    <property type="term" value="F:structural constituent of ribosome"/>
    <property type="evidence" value="ECO:0007669"/>
    <property type="project" value="InterPro"/>
</dbReference>
<dbReference type="InterPro" id="IPR022803">
    <property type="entry name" value="Ribosomal_uL5_dom_sf"/>
</dbReference>
<dbReference type="GO" id="GO:0019843">
    <property type="term" value="F:rRNA binding"/>
    <property type="evidence" value="ECO:0007669"/>
    <property type="project" value="UniProtKB-UniRule"/>
</dbReference>
<dbReference type="InterPro" id="IPR057266">
    <property type="entry name" value="Ribosomal_uL5_euk/arc-type"/>
</dbReference>
<evidence type="ECO:0000256" key="6">
    <source>
        <dbReference type="ARBA" id="ARBA00023274"/>
    </source>
</evidence>
<dbReference type="SUPFAM" id="SSF55282">
    <property type="entry name" value="RL5-like"/>
    <property type="match status" value="1"/>
</dbReference>